<feature type="region of interest" description="Disordered" evidence="1">
    <location>
        <begin position="170"/>
        <end position="208"/>
    </location>
</feature>
<dbReference type="EMBL" id="JBJQND010000008">
    <property type="protein sequence ID" value="KAL3867929.1"/>
    <property type="molecule type" value="Genomic_DNA"/>
</dbReference>
<reference evidence="2 3" key="1">
    <citation type="submission" date="2024-11" db="EMBL/GenBank/DDBJ databases">
        <title>Chromosome-level genome assembly of the freshwater bivalve Anodonta woodiana.</title>
        <authorList>
            <person name="Chen X."/>
        </authorList>
    </citation>
    <scope>NUCLEOTIDE SEQUENCE [LARGE SCALE GENOMIC DNA]</scope>
    <source>
        <strain evidence="2">MN2024</strain>
        <tissue evidence="2">Gills</tissue>
    </source>
</reference>
<protein>
    <submittedName>
        <fullName evidence="2">Uncharacterized protein</fullName>
    </submittedName>
</protein>
<name>A0ABD3W238_SINWO</name>
<accession>A0ABD3W238</accession>
<proteinExistence type="predicted"/>
<sequence length="378" mass="42278">MCSLTILNRGSELNCMLVKASCLEGIVQQPIKFHNVMTSSEDSDSDWKDYRKERGCSGPYTSTPIFLENSCNPKKPMKLHDRGKCPSVSTIQSEDVHTSGQDLSLNSVKGSFISSKKLSLHHNLTSEADHPHEVDNILYITFNTKKKESHANGNSQTEILKMIDENATATEQTENGTDDHGDDTSNNDWRGDPEGESTNENMLRPELDESDDGYVTVRSRISVNSAASKKSFSEIFSPNQSGLALEPVYTNVPKRAGLVPQPRRSGDMATEKADLEKDGDYCKLLPLGTSEEMKPSEMFYSYTVRQVYDCFISCGLEQMADTCKARKLDGAFFKHLMNDNFSELLSKDPFNLTLLDTFKVKTIIRGWRPNVSIKKPQS</sequence>
<keyword evidence="3" id="KW-1185">Reference proteome</keyword>
<evidence type="ECO:0000256" key="1">
    <source>
        <dbReference type="SAM" id="MobiDB-lite"/>
    </source>
</evidence>
<evidence type="ECO:0000313" key="3">
    <source>
        <dbReference type="Proteomes" id="UP001634394"/>
    </source>
</evidence>
<gene>
    <name evidence="2" type="ORF">ACJMK2_040771</name>
</gene>
<dbReference type="Proteomes" id="UP001634394">
    <property type="component" value="Unassembled WGS sequence"/>
</dbReference>
<organism evidence="2 3">
    <name type="scientific">Sinanodonta woodiana</name>
    <name type="common">Chinese pond mussel</name>
    <name type="synonym">Anodonta woodiana</name>
    <dbReference type="NCBI Taxonomy" id="1069815"/>
    <lineage>
        <taxon>Eukaryota</taxon>
        <taxon>Metazoa</taxon>
        <taxon>Spiralia</taxon>
        <taxon>Lophotrochozoa</taxon>
        <taxon>Mollusca</taxon>
        <taxon>Bivalvia</taxon>
        <taxon>Autobranchia</taxon>
        <taxon>Heteroconchia</taxon>
        <taxon>Palaeoheterodonta</taxon>
        <taxon>Unionida</taxon>
        <taxon>Unionoidea</taxon>
        <taxon>Unionidae</taxon>
        <taxon>Unioninae</taxon>
        <taxon>Sinanodonta</taxon>
    </lineage>
</organism>
<feature type="compositionally biased region" description="Basic and acidic residues" evidence="1">
    <location>
        <begin position="177"/>
        <end position="193"/>
    </location>
</feature>
<dbReference type="AlphaFoldDB" id="A0ABD3W238"/>
<evidence type="ECO:0000313" key="2">
    <source>
        <dbReference type="EMBL" id="KAL3867929.1"/>
    </source>
</evidence>
<comment type="caution">
    <text evidence="2">The sequence shown here is derived from an EMBL/GenBank/DDBJ whole genome shotgun (WGS) entry which is preliminary data.</text>
</comment>